<reference evidence="1 2" key="1">
    <citation type="journal article" date="2013" name="Appl. Environ. Microbiol.">
        <title>Variation of the Virus-Related Elements within Syntenic Genomes of the Hyperthermophilic Archaeon Aeropyrum.</title>
        <authorList>
            <person name="Daifuku T."/>
            <person name="Yoshida T."/>
            <person name="Kitamura T."/>
            <person name="Kawaichi S."/>
            <person name="Inoue T."/>
            <person name="Nomura K."/>
            <person name="Yoshida Y."/>
            <person name="Kuno S."/>
            <person name="Sako Y."/>
        </authorList>
    </citation>
    <scope>NUCLEOTIDE SEQUENCE [LARGE SCALE GENOMIC DNA]</scope>
    <source>
        <strain evidence="1 2">SY1</strain>
    </source>
</reference>
<dbReference type="AlphaFoldDB" id="U3TEN1"/>
<keyword evidence="2" id="KW-1185">Reference proteome</keyword>
<evidence type="ECO:0000313" key="2">
    <source>
        <dbReference type="Proteomes" id="UP000016887"/>
    </source>
</evidence>
<proteinExistence type="predicted"/>
<name>U3TEN1_9CREN</name>
<sequence>MHEDQGSWGAMAPLQPYMYDPLISMTYRILPCERPVLLELFAEHKDVVTGSSNFKGSMYFPRIYKY</sequence>
<dbReference type="Proteomes" id="UP000016887">
    <property type="component" value="Chromosome"/>
</dbReference>
<protein>
    <submittedName>
        <fullName evidence="1">Uncharacterized protein</fullName>
    </submittedName>
</protein>
<dbReference type="KEGG" id="acj:ACAM_1437"/>
<dbReference type="STRING" id="1198449.ACAM_1437"/>
<organism evidence="1 2">
    <name type="scientific">Aeropyrum camini SY1 = JCM 12091</name>
    <dbReference type="NCBI Taxonomy" id="1198449"/>
    <lineage>
        <taxon>Archaea</taxon>
        <taxon>Thermoproteota</taxon>
        <taxon>Thermoprotei</taxon>
        <taxon>Desulfurococcales</taxon>
        <taxon>Desulfurococcaceae</taxon>
        <taxon>Aeropyrum</taxon>
    </lineage>
</organism>
<accession>U3TEN1</accession>
<evidence type="ECO:0000313" key="1">
    <source>
        <dbReference type="EMBL" id="BAN90906.1"/>
    </source>
</evidence>
<dbReference type="EMBL" id="AP012489">
    <property type="protein sequence ID" value="BAN90906.1"/>
    <property type="molecule type" value="Genomic_DNA"/>
</dbReference>
<gene>
    <name evidence="1" type="ORF">ACAM_1437</name>
</gene>